<keyword evidence="5 8" id="KW-1133">Transmembrane helix</keyword>
<dbReference type="GO" id="GO:0047186">
    <property type="term" value="F:N-acetylneuraminate 9-O-acetyltransferase activity"/>
    <property type="evidence" value="ECO:0007669"/>
    <property type="project" value="TreeGrafter"/>
</dbReference>
<feature type="transmembrane region" description="Helical" evidence="8">
    <location>
        <begin position="755"/>
        <end position="774"/>
    </location>
</feature>
<keyword evidence="6 8" id="KW-0472">Membrane</keyword>
<reference evidence="12" key="2">
    <citation type="submission" date="2025-09" db="UniProtKB">
        <authorList>
            <consortium name="Ensembl"/>
        </authorList>
    </citation>
    <scope>IDENTIFICATION</scope>
</reference>
<dbReference type="PANTHER" id="PTHR13533">
    <property type="entry name" value="N-ACETYLNEURAMINATE 9-O-ACETYLTRANSFERASE"/>
    <property type="match status" value="1"/>
</dbReference>
<comment type="subcellular location">
    <subcellularLocation>
        <location evidence="1">Membrane</location>
        <topology evidence="1">Multi-pass membrane protein</topology>
    </subcellularLocation>
</comment>
<keyword evidence="9" id="KW-0732">Signal</keyword>
<organism evidence="12">
    <name type="scientific">Petromyzon marinus</name>
    <name type="common">Sea lamprey</name>
    <dbReference type="NCBI Taxonomy" id="7757"/>
    <lineage>
        <taxon>Eukaryota</taxon>
        <taxon>Metazoa</taxon>
        <taxon>Chordata</taxon>
        <taxon>Craniata</taxon>
        <taxon>Vertebrata</taxon>
        <taxon>Cyclostomata</taxon>
        <taxon>Hyperoartia</taxon>
        <taxon>Petromyzontiformes</taxon>
        <taxon>Petromyzontidae</taxon>
        <taxon>Petromyzon</taxon>
    </lineage>
</organism>
<keyword evidence="7" id="KW-0325">Glycoprotein</keyword>
<feature type="transmembrane region" description="Helical" evidence="8">
    <location>
        <begin position="683"/>
        <end position="702"/>
    </location>
</feature>
<feature type="transmembrane region" description="Helical" evidence="8">
    <location>
        <begin position="497"/>
        <end position="518"/>
    </location>
</feature>
<feature type="transmembrane region" description="Helical" evidence="8">
    <location>
        <begin position="291"/>
        <end position="310"/>
    </location>
</feature>
<feature type="transmembrane region" description="Helical" evidence="8">
    <location>
        <begin position="445"/>
        <end position="463"/>
    </location>
</feature>
<feature type="transmembrane region" description="Helical" evidence="8">
    <location>
        <begin position="383"/>
        <end position="400"/>
    </location>
</feature>
<feature type="signal peptide" evidence="9">
    <location>
        <begin position="1"/>
        <end position="20"/>
    </location>
</feature>
<comment type="similarity">
    <text evidence="2">Belongs to the PC-esterase family. CASD1 subfamily.</text>
</comment>
<feature type="transmembrane region" description="Helical" evidence="8">
    <location>
        <begin position="469"/>
        <end position="490"/>
    </location>
</feature>
<evidence type="ECO:0000256" key="4">
    <source>
        <dbReference type="ARBA" id="ARBA00022692"/>
    </source>
</evidence>
<evidence type="ECO:0000259" key="11">
    <source>
        <dbReference type="Pfam" id="PF24536"/>
    </source>
</evidence>
<dbReference type="PANTHER" id="PTHR13533:SF1">
    <property type="entry name" value="N-ACETYLNEURAMINATE 9-O-ACETYLTRANSFERASE"/>
    <property type="match status" value="1"/>
</dbReference>
<evidence type="ECO:0000256" key="7">
    <source>
        <dbReference type="ARBA" id="ARBA00023180"/>
    </source>
</evidence>
<dbReference type="AlphaFoldDB" id="S4R8Q1"/>
<dbReference type="GeneTree" id="ENSGT00390000004037"/>
<dbReference type="Pfam" id="PF07779">
    <property type="entry name" value="Cas1_AcylT"/>
    <property type="match status" value="1"/>
</dbReference>
<keyword evidence="4 8" id="KW-0812">Transmembrane</keyword>
<evidence type="ECO:0000313" key="12">
    <source>
        <dbReference type="Ensembl" id="ENSPMAP00000001582.1"/>
    </source>
</evidence>
<dbReference type="GO" id="GO:0005975">
    <property type="term" value="P:carbohydrate metabolic process"/>
    <property type="evidence" value="ECO:0007669"/>
    <property type="project" value="UniProtKB-ARBA"/>
</dbReference>
<feature type="transmembrane region" description="Helical" evidence="8">
    <location>
        <begin position="709"/>
        <end position="735"/>
    </location>
</feature>
<dbReference type="GO" id="GO:0000139">
    <property type="term" value="C:Golgi membrane"/>
    <property type="evidence" value="ECO:0007669"/>
    <property type="project" value="TreeGrafter"/>
</dbReference>
<evidence type="ECO:0000259" key="10">
    <source>
        <dbReference type="Pfam" id="PF07779"/>
    </source>
</evidence>
<dbReference type="OMA" id="WSAREWA"/>
<evidence type="ECO:0000256" key="5">
    <source>
        <dbReference type="ARBA" id="ARBA00022989"/>
    </source>
</evidence>
<evidence type="ECO:0000256" key="6">
    <source>
        <dbReference type="ARBA" id="ARBA00023136"/>
    </source>
</evidence>
<dbReference type="HOGENOM" id="CLU_008003_1_0_1"/>
<evidence type="ECO:0000256" key="8">
    <source>
        <dbReference type="SAM" id="Phobius"/>
    </source>
</evidence>
<proteinExistence type="inferred from homology"/>
<accession>S4R8Q1</accession>
<feature type="domain" description="NXPE C-terminal" evidence="11">
    <location>
        <begin position="43"/>
        <end position="93"/>
    </location>
</feature>
<feature type="transmembrane region" description="Helical" evidence="8">
    <location>
        <begin position="623"/>
        <end position="641"/>
    </location>
</feature>
<protein>
    <submittedName>
        <fullName evidence="12">CAS1 domain containing 1</fullName>
    </submittedName>
</protein>
<keyword evidence="3" id="KW-0808">Transferase</keyword>
<reference evidence="12" key="1">
    <citation type="submission" date="2025-08" db="UniProtKB">
        <authorList>
            <consortium name="Ensembl"/>
        </authorList>
    </citation>
    <scope>IDENTIFICATION</scope>
</reference>
<feature type="transmembrane region" description="Helical" evidence="8">
    <location>
        <begin position="585"/>
        <end position="603"/>
    </location>
</feature>
<feature type="domain" description="Cas1p 10 TM acyl transferase" evidence="10">
    <location>
        <begin position="276"/>
        <end position="757"/>
    </location>
</feature>
<evidence type="ECO:0000256" key="3">
    <source>
        <dbReference type="ARBA" id="ARBA00022679"/>
    </source>
</evidence>
<evidence type="ECO:0000256" key="9">
    <source>
        <dbReference type="SAM" id="SignalP"/>
    </source>
</evidence>
<evidence type="ECO:0000256" key="2">
    <source>
        <dbReference type="ARBA" id="ARBA00010666"/>
    </source>
</evidence>
<feature type="transmembrane region" description="Helical" evidence="8">
    <location>
        <begin position="530"/>
        <end position="552"/>
    </location>
</feature>
<sequence>AKRAAAALAIVLALFHGADRHLTGGDTCAGLLNDGRFLGDEVWQPRGCMMHTYRTSEISDCLRGKQVTFVGDSRVRQLFYAFTKLINPQRRDEGKKHTNITFEEKQIKLKNFFWYPEINSSVNNLFKAWNEDRLPRPDMTVIAAGTWSIKLNNGSEEALTQYKINITALLPHMKQLAADSPVYWVLQDPVNEAILSERRRMITNVRIDSYNEAVLNMFGSSSTNSGSGGQLLVLKASQLIAQAGLDKCSDGLHLPESVLTTDAMILLNALCNPVIQPVDGSCCLPQPRTTLVQQVVACVFVLCALLSVVVRTCHRPRRASVRPSTDEESGEEKKLPVISPLSTSFSLETVVRPVAKLGLIMAYFYLCDRANLFMKEQKHYSHTYFFVPVIYVMVLGIFYSDTAKDSSMLNREQTNEWKGWMQLVILIYHISGASAFLPVYMHVRVLVAAYLFLTGYGHFYYFWSKGDLGLHRLLQVCFRLNFLVVILCLVMDRPYQFYYFVPLVTVWFVVMFLLLSIWPQISAKISNGSVFFNIILILKFCGLVTCIVLLSASKDFFEKMFSFWPLSELFELNGNLNEWWFRWQLDRFSVVQGMLFGFGYLTLRRLQLLGDSYGDGLLPPRLSLTLLILAIASLTGFSVWASKCKNKTECNKAHPFISVVPILAFIFIRNLPGCLRHKYSTFFAWFGKLSLELFICQCHIWLAADTKGILVLIPGIPFLNLTVTTFIFTCAAHEIFEITNTLSHVLIPKEGGVLFKKLLCVGAVLLVLLLLHWIHQRLPV</sequence>
<dbReference type="Pfam" id="PF24536">
    <property type="entry name" value="NXPE4_C"/>
    <property type="match status" value="1"/>
</dbReference>
<dbReference type="InterPro" id="IPR012419">
    <property type="entry name" value="Cas1_AcylTrans_dom"/>
</dbReference>
<evidence type="ECO:0000256" key="1">
    <source>
        <dbReference type="ARBA" id="ARBA00004141"/>
    </source>
</evidence>
<feature type="transmembrane region" description="Helical" evidence="8">
    <location>
        <begin position="653"/>
        <end position="671"/>
    </location>
</feature>
<dbReference type="Ensembl" id="ENSPMAT00000001589.1">
    <property type="protein sequence ID" value="ENSPMAP00000001582.1"/>
    <property type="gene ID" value="ENSPMAG00000001428.1"/>
</dbReference>
<dbReference type="InterPro" id="IPR057106">
    <property type="entry name" value="NXPE4_C"/>
</dbReference>
<name>S4R8Q1_PETMA</name>
<feature type="transmembrane region" description="Helical" evidence="8">
    <location>
        <begin position="420"/>
        <end position="440"/>
    </location>
</feature>
<feature type="chain" id="PRO_5004532337" evidence="9">
    <location>
        <begin position="21"/>
        <end position="780"/>
    </location>
</feature>